<feature type="compositionally biased region" description="Polar residues" evidence="1">
    <location>
        <begin position="237"/>
        <end position="257"/>
    </location>
</feature>
<keyword evidence="2" id="KW-0418">Kinase</keyword>
<evidence type="ECO:0000313" key="2">
    <source>
        <dbReference type="EMBL" id="JAP91496.1"/>
    </source>
</evidence>
<dbReference type="GO" id="GO:0016301">
    <property type="term" value="F:kinase activity"/>
    <property type="evidence" value="ECO:0007669"/>
    <property type="project" value="UniProtKB-KW"/>
</dbReference>
<dbReference type="EMBL" id="GDID01005110">
    <property type="protein sequence ID" value="JAP91496.1"/>
    <property type="molecule type" value="Transcribed_RNA"/>
</dbReference>
<keyword evidence="2" id="KW-0808">Transferase</keyword>
<dbReference type="AlphaFoldDB" id="A0A146K7B0"/>
<proteinExistence type="predicted"/>
<feature type="non-terminal residue" evidence="2">
    <location>
        <position position="454"/>
    </location>
</feature>
<organism evidence="2">
    <name type="scientific">Trepomonas sp. PC1</name>
    <dbReference type="NCBI Taxonomy" id="1076344"/>
    <lineage>
        <taxon>Eukaryota</taxon>
        <taxon>Metamonada</taxon>
        <taxon>Diplomonadida</taxon>
        <taxon>Hexamitidae</taxon>
        <taxon>Hexamitinae</taxon>
        <taxon>Trepomonas</taxon>
    </lineage>
</organism>
<gene>
    <name evidence="2" type="ORF">TPC1_16878</name>
</gene>
<evidence type="ECO:0000256" key="1">
    <source>
        <dbReference type="SAM" id="MobiDB-lite"/>
    </source>
</evidence>
<sequence length="454" mass="52477">SFKNTATYNVGENLNKMMFATSVEEKLEQLNLISQMFKENIQRDEFFKNEGSKVVLGFIMQSWTNIQIVQVGCSLLRQIITECSNQCGPLINEIIRKLHIQKYSDKYYLYQILCQIFDGPGAVAFLNQSGGLILTKLYRQLVNSQNYMSQMDQGFTLENYDISQLESDEESNSQMSSLSLDEDGGIKLELNLDDDKEQKPRSARSILSKFAKTVFDEDSRSHFDQLTSSRDVKPQDSSRIISSNVQSGLQSNEDQNSKSLFKLPEKILMQNKFDLGMDEEYQSFQQNRQTNPLETDTIALSQKCNDIMQQIQEESSDLNSFDMETSVVINERFATKGPMTLHFVEHTPRPFFVPRLKLERLNPNTFSFNIKKNEPIALNIKDREFQQQINEIQKAKMGQKHLYEIGTLIGQYVAMSDYPTIAQWQSFRGKYEPLIINKKARNFQWAEKMISNIN</sequence>
<feature type="non-terminal residue" evidence="2">
    <location>
        <position position="1"/>
    </location>
</feature>
<feature type="region of interest" description="Disordered" evidence="1">
    <location>
        <begin position="222"/>
        <end position="257"/>
    </location>
</feature>
<name>A0A146K7B0_9EUKA</name>
<reference evidence="2" key="1">
    <citation type="submission" date="2015-07" db="EMBL/GenBank/DDBJ databases">
        <title>Adaptation to a free-living lifestyle via gene acquisitions in the diplomonad Trepomonas sp. PC1.</title>
        <authorList>
            <person name="Xu F."/>
            <person name="Jerlstrom-Hultqvist J."/>
            <person name="Kolisko M."/>
            <person name="Simpson A.G.B."/>
            <person name="Roger A.J."/>
            <person name="Svard S.G."/>
            <person name="Andersson J.O."/>
        </authorList>
    </citation>
    <scope>NUCLEOTIDE SEQUENCE</scope>
    <source>
        <strain evidence="2">PC1</strain>
    </source>
</reference>
<protein>
    <submittedName>
        <fullName evidence="2">Kinase, Uni1</fullName>
    </submittedName>
</protein>
<accession>A0A146K7B0</accession>